<protein>
    <submittedName>
        <fullName evidence="3">Uncharacterized protein</fullName>
    </submittedName>
</protein>
<accession>A0A165P057</accession>
<evidence type="ECO:0000256" key="1">
    <source>
        <dbReference type="SAM" id="MobiDB-lite"/>
    </source>
</evidence>
<keyword evidence="4" id="KW-1185">Reference proteome</keyword>
<evidence type="ECO:0000256" key="2">
    <source>
        <dbReference type="SAM" id="Phobius"/>
    </source>
</evidence>
<keyword evidence="2" id="KW-0472">Membrane</keyword>
<dbReference type="STRING" id="1314782.A0A165P057"/>
<dbReference type="OrthoDB" id="3351491at2759"/>
<sequence length="490" mass="53053">MDYRPAVDLGSVFSPNLRQVSTFFLGGVFWYSLQCFASSPLIQTLLRKFVTLFTSRNIGNKPIFDTEALQWRKKQTNGMSESAESSVSEGYSREERSTLLFILSFCFILASLGDFLASITYGVGADTVCAFVIAWGDMAAHSARLIALFILRFELKSLGMKSLESILFLGWILVGIGLLFATNAINIGITRASCIDLHSKTALSLLALDVMVVGPALSSSEVPDFIPFSVGVILVLPLRSPLDSPVARVQISPLSARTLAPVLPPISLPNHPFSAGSFRVIRGFSDEWPIPRGSADPVSPHPSGNRLGPLLISPGLNSEEDVSVSIQSPSPMDDASDLGPSDRDSPMGRTILPSQIEFAKQFEQEPALAVPRSRRRPDISIVVLPNTNRDDASHVGSTMTLNSAVYGSDIIIYTPSTPKRKRNAMKRYSVASRRSTRSSQRNSASTSATASSSARPYSAVSARTTEELPPLYEGKASDDADPSGRRRTFG</sequence>
<dbReference type="InParanoid" id="A0A165P057"/>
<feature type="non-terminal residue" evidence="3">
    <location>
        <position position="490"/>
    </location>
</feature>
<dbReference type="Proteomes" id="UP000076761">
    <property type="component" value="Unassembled WGS sequence"/>
</dbReference>
<gene>
    <name evidence="3" type="ORF">NEOLEDRAFT_1151361</name>
</gene>
<feature type="region of interest" description="Disordered" evidence="1">
    <location>
        <begin position="292"/>
        <end position="349"/>
    </location>
</feature>
<feature type="transmembrane region" description="Helical" evidence="2">
    <location>
        <begin position="130"/>
        <end position="151"/>
    </location>
</feature>
<feature type="compositionally biased region" description="Basic and acidic residues" evidence="1">
    <location>
        <begin position="475"/>
        <end position="484"/>
    </location>
</feature>
<reference evidence="3 4" key="1">
    <citation type="journal article" date="2016" name="Mol. Biol. Evol.">
        <title>Comparative Genomics of Early-Diverging Mushroom-Forming Fungi Provides Insights into the Origins of Lignocellulose Decay Capabilities.</title>
        <authorList>
            <person name="Nagy L.G."/>
            <person name="Riley R."/>
            <person name="Tritt A."/>
            <person name="Adam C."/>
            <person name="Daum C."/>
            <person name="Floudas D."/>
            <person name="Sun H."/>
            <person name="Yadav J.S."/>
            <person name="Pangilinan J."/>
            <person name="Larsson K.H."/>
            <person name="Matsuura K."/>
            <person name="Barry K."/>
            <person name="Labutti K."/>
            <person name="Kuo R."/>
            <person name="Ohm R.A."/>
            <person name="Bhattacharya S.S."/>
            <person name="Shirouzu T."/>
            <person name="Yoshinaga Y."/>
            <person name="Martin F.M."/>
            <person name="Grigoriev I.V."/>
            <person name="Hibbett D.S."/>
        </authorList>
    </citation>
    <scope>NUCLEOTIDE SEQUENCE [LARGE SCALE GENOMIC DNA]</scope>
    <source>
        <strain evidence="3 4">HHB14362 ss-1</strain>
    </source>
</reference>
<feature type="transmembrane region" description="Helical" evidence="2">
    <location>
        <begin position="20"/>
        <end position="42"/>
    </location>
</feature>
<proteinExistence type="predicted"/>
<keyword evidence="2" id="KW-0812">Transmembrane</keyword>
<evidence type="ECO:0000313" key="3">
    <source>
        <dbReference type="EMBL" id="KZT20347.1"/>
    </source>
</evidence>
<dbReference type="AlphaFoldDB" id="A0A165P057"/>
<feature type="compositionally biased region" description="Low complexity" evidence="1">
    <location>
        <begin position="427"/>
        <end position="459"/>
    </location>
</feature>
<name>A0A165P057_9AGAM</name>
<dbReference type="EMBL" id="KV425621">
    <property type="protein sequence ID" value="KZT20347.1"/>
    <property type="molecule type" value="Genomic_DNA"/>
</dbReference>
<feature type="region of interest" description="Disordered" evidence="1">
    <location>
        <begin position="417"/>
        <end position="490"/>
    </location>
</feature>
<keyword evidence="2" id="KW-1133">Transmembrane helix</keyword>
<feature type="transmembrane region" description="Helical" evidence="2">
    <location>
        <begin position="99"/>
        <end position="124"/>
    </location>
</feature>
<evidence type="ECO:0000313" key="4">
    <source>
        <dbReference type="Proteomes" id="UP000076761"/>
    </source>
</evidence>
<feature type="transmembrane region" description="Helical" evidence="2">
    <location>
        <begin position="163"/>
        <end position="185"/>
    </location>
</feature>
<organism evidence="3 4">
    <name type="scientific">Neolentinus lepideus HHB14362 ss-1</name>
    <dbReference type="NCBI Taxonomy" id="1314782"/>
    <lineage>
        <taxon>Eukaryota</taxon>
        <taxon>Fungi</taxon>
        <taxon>Dikarya</taxon>
        <taxon>Basidiomycota</taxon>
        <taxon>Agaricomycotina</taxon>
        <taxon>Agaricomycetes</taxon>
        <taxon>Gloeophyllales</taxon>
        <taxon>Gloeophyllaceae</taxon>
        <taxon>Neolentinus</taxon>
    </lineage>
</organism>